<gene>
    <name evidence="2" type="ORF">QBC35DRAFT_221500</name>
</gene>
<dbReference type="InterPro" id="IPR001810">
    <property type="entry name" value="F-box_dom"/>
</dbReference>
<dbReference type="InterPro" id="IPR036047">
    <property type="entry name" value="F-box-like_dom_sf"/>
</dbReference>
<sequence>MSSSNVPDSILYRFPPEILNTVIQLLDPIALIALAQTSKRLRQYINPEDYDFEQRLLALELLPEFGGDHWTSSAASNLQDLTTFPRYQAYRKLHKFACFGCGKLLPHFMFTEDAMYSIETGKPHRHSTLAMKLWFTDWKPDHQEPHRDKSDRRTQRDAYNASTRRLEYYGHDRLKRRCHECTFQDKRGEDGSAVQVSCPILGQRQLERFYPGLVGPRFSGLSSYKWTAGGAWPYKVRLYSIRCPGCEKWQERRAFGSIVMTLSNDLVFDDDYTECPECRAVVVDQDSALCHYCYTRVFGRNDKTAARFARPMFEMLRHERNTLFRQLVFGWSAVADFANWPHGLPGNPLKTRICHEVLDGLSFVKTEPDAHISLMLVCDDLPQPSSFRPRMKLLRQIMPDFSPVRNPDGTEARPDVLEARGELLGSWIPPWMSRYELMEEEYYACTAALDTIQSSFGKNPESIIDYMLSFDEYGRTISSSEQCDQTTKTAKENKKWDSTSYFGRIEPIRRAEAHAEKQQAYVLFPFWTTQFRVVFFG</sequence>
<proteinExistence type="predicted"/>
<evidence type="ECO:0000313" key="2">
    <source>
        <dbReference type="EMBL" id="KAK4187741.1"/>
    </source>
</evidence>
<dbReference type="Pfam" id="PF00646">
    <property type="entry name" value="F-box"/>
    <property type="match status" value="1"/>
</dbReference>
<dbReference type="Proteomes" id="UP001302126">
    <property type="component" value="Unassembled WGS sequence"/>
</dbReference>
<dbReference type="PROSITE" id="PS50181">
    <property type="entry name" value="FBOX"/>
    <property type="match status" value="1"/>
</dbReference>
<name>A0AAN6WUI5_9PEZI</name>
<reference evidence="2" key="2">
    <citation type="submission" date="2023-05" db="EMBL/GenBank/DDBJ databases">
        <authorList>
            <consortium name="Lawrence Berkeley National Laboratory"/>
            <person name="Steindorff A."/>
            <person name="Hensen N."/>
            <person name="Bonometti L."/>
            <person name="Westerberg I."/>
            <person name="Brannstrom I.O."/>
            <person name="Guillou S."/>
            <person name="Cros-Aarteil S."/>
            <person name="Calhoun S."/>
            <person name="Haridas S."/>
            <person name="Kuo A."/>
            <person name="Mondo S."/>
            <person name="Pangilinan J."/>
            <person name="Riley R."/>
            <person name="Labutti K."/>
            <person name="Andreopoulos B."/>
            <person name="Lipzen A."/>
            <person name="Chen C."/>
            <person name="Yanf M."/>
            <person name="Daum C."/>
            <person name="Ng V."/>
            <person name="Clum A."/>
            <person name="Ohm R."/>
            <person name="Martin F."/>
            <person name="Silar P."/>
            <person name="Natvig D."/>
            <person name="Lalanne C."/>
            <person name="Gautier V."/>
            <person name="Ament-Velasquez S.L."/>
            <person name="Kruys A."/>
            <person name="Hutchinson M.I."/>
            <person name="Powell A.J."/>
            <person name="Barry K."/>
            <person name="Miller A.N."/>
            <person name="Grigoriev I.V."/>
            <person name="Debuchy R."/>
            <person name="Gladieux P."/>
            <person name="Thoren M.H."/>
            <person name="Johannesson H."/>
        </authorList>
    </citation>
    <scope>NUCLEOTIDE SEQUENCE</scope>
    <source>
        <strain evidence="2">PSN309</strain>
    </source>
</reference>
<accession>A0AAN6WUI5</accession>
<evidence type="ECO:0000313" key="3">
    <source>
        <dbReference type="Proteomes" id="UP001302126"/>
    </source>
</evidence>
<feature type="domain" description="F-box" evidence="1">
    <location>
        <begin position="8"/>
        <end position="55"/>
    </location>
</feature>
<dbReference type="SMART" id="SM00256">
    <property type="entry name" value="FBOX"/>
    <property type="match status" value="1"/>
</dbReference>
<dbReference type="AlphaFoldDB" id="A0AAN6WUI5"/>
<organism evidence="2 3">
    <name type="scientific">Podospora australis</name>
    <dbReference type="NCBI Taxonomy" id="1536484"/>
    <lineage>
        <taxon>Eukaryota</taxon>
        <taxon>Fungi</taxon>
        <taxon>Dikarya</taxon>
        <taxon>Ascomycota</taxon>
        <taxon>Pezizomycotina</taxon>
        <taxon>Sordariomycetes</taxon>
        <taxon>Sordariomycetidae</taxon>
        <taxon>Sordariales</taxon>
        <taxon>Podosporaceae</taxon>
        <taxon>Podospora</taxon>
    </lineage>
</organism>
<dbReference type="SUPFAM" id="SSF81383">
    <property type="entry name" value="F-box domain"/>
    <property type="match status" value="1"/>
</dbReference>
<dbReference type="EMBL" id="MU864398">
    <property type="protein sequence ID" value="KAK4187741.1"/>
    <property type="molecule type" value="Genomic_DNA"/>
</dbReference>
<keyword evidence="3" id="KW-1185">Reference proteome</keyword>
<comment type="caution">
    <text evidence="2">The sequence shown here is derived from an EMBL/GenBank/DDBJ whole genome shotgun (WGS) entry which is preliminary data.</text>
</comment>
<dbReference type="CDD" id="cd09917">
    <property type="entry name" value="F-box_SF"/>
    <property type="match status" value="1"/>
</dbReference>
<reference evidence="2" key="1">
    <citation type="journal article" date="2023" name="Mol. Phylogenet. Evol.">
        <title>Genome-scale phylogeny and comparative genomics of the fungal order Sordariales.</title>
        <authorList>
            <person name="Hensen N."/>
            <person name="Bonometti L."/>
            <person name="Westerberg I."/>
            <person name="Brannstrom I.O."/>
            <person name="Guillou S."/>
            <person name="Cros-Aarteil S."/>
            <person name="Calhoun S."/>
            <person name="Haridas S."/>
            <person name="Kuo A."/>
            <person name="Mondo S."/>
            <person name="Pangilinan J."/>
            <person name="Riley R."/>
            <person name="LaButti K."/>
            <person name="Andreopoulos B."/>
            <person name="Lipzen A."/>
            <person name="Chen C."/>
            <person name="Yan M."/>
            <person name="Daum C."/>
            <person name="Ng V."/>
            <person name="Clum A."/>
            <person name="Steindorff A."/>
            <person name="Ohm R.A."/>
            <person name="Martin F."/>
            <person name="Silar P."/>
            <person name="Natvig D.O."/>
            <person name="Lalanne C."/>
            <person name="Gautier V."/>
            <person name="Ament-Velasquez S.L."/>
            <person name="Kruys A."/>
            <person name="Hutchinson M.I."/>
            <person name="Powell A.J."/>
            <person name="Barry K."/>
            <person name="Miller A.N."/>
            <person name="Grigoriev I.V."/>
            <person name="Debuchy R."/>
            <person name="Gladieux P."/>
            <person name="Hiltunen Thoren M."/>
            <person name="Johannesson H."/>
        </authorList>
    </citation>
    <scope>NUCLEOTIDE SEQUENCE</scope>
    <source>
        <strain evidence="2">PSN309</strain>
    </source>
</reference>
<evidence type="ECO:0000259" key="1">
    <source>
        <dbReference type="PROSITE" id="PS50181"/>
    </source>
</evidence>
<protein>
    <recommendedName>
        <fullName evidence="1">F-box domain-containing protein</fullName>
    </recommendedName>
</protein>